<evidence type="ECO:0000256" key="5">
    <source>
        <dbReference type="ARBA" id="ARBA00023136"/>
    </source>
</evidence>
<keyword evidence="8" id="KW-0245">EGF-like domain</keyword>
<comment type="caution">
    <text evidence="8">Lacks conserved residue(s) required for the propagation of feature annotation.</text>
</comment>
<keyword evidence="9" id="KW-0479">Metal-binding</keyword>
<feature type="binding site" evidence="9">
    <location>
        <position position="160"/>
    </location>
    <ligand>
        <name>Zn(2+)</name>
        <dbReference type="ChEBI" id="CHEBI:29105"/>
        <note>catalytic</note>
    </ligand>
</feature>
<dbReference type="AlphaFoldDB" id="E9H0Q2"/>
<dbReference type="Pfam" id="PF08516">
    <property type="entry name" value="ADAM_CR"/>
    <property type="match status" value="1"/>
</dbReference>
<dbReference type="SMART" id="SM00050">
    <property type="entry name" value="DISIN"/>
    <property type="match status" value="1"/>
</dbReference>
<feature type="disulfide bond" evidence="7">
    <location>
        <begin position="287"/>
        <end position="307"/>
    </location>
</feature>
<dbReference type="FunFam" id="4.10.70.10:FF:000001">
    <property type="entry name" value="Disintegrin and metalloproteinase domain-containing protein 22"/>
    <property type="match status" value="1"/>
</dbReference>
<dbReference type="SMART" id="SM00608">
    <property type="entry name" value="ACR"/>
    <property type="match status" value="1"/>
</dbReference>
<comment type="subcellular location">
    <subcellularLocation>
        <location evidence="1">Membrane</location>
        <topology evidence="1">Single-pass membrane protein</topology>
    </subcellularLocation>
</comment>
<protein>
    <submittedName>
        <fullName evidence="14">Uncharacterized protein</fullName>
    </submittedName>
</protein>
<evidence type="ECO:0000256" key="1">
    <source>
        <dbReference type="ARBA" id="ARBA00004167"/>
    </source>
</evidence>
<dbReference type="PROSITE" id="PS50215">
    <property type="entry name" value="ADAM_MEPRO"/>
    <property type="match status" value="1"/>
</dbReference>
<keyword evidence="9" id="KW-0862">Zinc</keyword>
<keyword evidence="15" id="KW-1185">Reference proteome</keyword>
<dbReference type="GO" id="GO:0006509">
    <property type="term" value="P:membrane protein ectodomain proteolysis"/>
    <property type="evidence" value="ECO:0000318"/>
    <property type="project" value="GO_Central"/>
</dbReference>
<evidence type="ECO:0000259" key="12">
    <source>
        <dbReference type="PROSITE" id="PS50214"/>
    </source>
</evidence>
<feature type="non-terminal residue" evidence="14">
    <location>
        <position position="523"/>
    </location>
</feature>
<dbReference type="MEROPS" id="M12.A04"/>
<keyword evidence="4" id="KW-0378">Hydrolase</keyword>
<dbReference type="PhylomeDB" id="E9H0Q2"/>
<proteinExistence type="predicted"/>
<name>E9H0Q2_DAPPU</name>
<dbReference type="InterPro" id="IPR036436">
    <property type="entry name" value="Disintegrin_dom_sf"/>
</dbReference>
<feature type="domain" description="Peptidase M12B" evidence="13">
    <location>
        <begin position="24"/>
        <end position="221"/>
    </location>
</feature>
<feature type="domain" description="Disintegrin" evidence="12">
    <location>
        <begin position="227"/>
        <end position="315"/>
    </location>
</feature>
<evidence type="ECO:0000256" key="2">
    <source>
        <dbReference type="ARBA" id="ARBA00022692"/>
    </source>
</evidence>
<evidence type="ECO:0000313" key="14">
    <source>
        <dbReference type="EMBL" id="EFX74710.1"/>
    </source>
</evidence>
<feature type="disulfide bond" evidence="8">
    <location>
        <begin position="466"/>
        <end position="476"/>
    </location>
</feature>
<feature type="active site" evidence="9">
    <location>
        <position position="161"/>
    </location>
</feature>
<dbReference type="InterPro" id="IPR006586">
    <property type="entry name" value="ADAM_Cys-rich"/>
</dbReference>
<sequence length="523" mass="56779">RRQTNLPSDTPAVSGPFKANSRSRYVELVLVVDNKSYESQDKDLNRVFRRCKDIANIVNALYAPLNIFVALVGIVVWSEKDEIQISVKGDETLTNFLHYRRVRLSKEHPNDNAQLLTGIQFQGGVVGKALKGPMCTYEFSGGVAMDHSPTVGLVATTVAHEMGHNFGMEHDNDSLCHCPDDKCIMAASSSAISPTHWSSCSLENLALAFEHGMDYCLRNKPASLFKSPECGNMFVEEGEECDCGLPGRCDNPCCNPLTCKLHVNATCATGDCCDTATCRVKNAGTACRSSLQECDLPEYCTGKSEYCPADLHKLDGTLCGQEKAYCYEGSCRTHSDQCRLLWGPSGKGSDAKCYDQNTHGNKTGNCGYLKVNDTFTKCLDENTHCGLLHCSHLNERLEFGMESVAVLSHSFFNVDGKIIPCRTANVDLGLQDVDPGLVPNGARCGHNKMCVDQRCVAVSSVIKAGCPHKCGMNGECNNLGKCHCKAGFDPPFCQHFGVGGSEDGGPASDPNGKRVLICHNQKS</sequence>
<dbReference type="eggNOG" id="KOG3607">
    <property type="taxonomic scope" value="Eukaryota"/>
</dbReference>
<dbReference type="GO" id="GO:0046872">
    <property type="term" value="F:metal ion binding"/>
    <property type="evidence" value="ECO:0007669"/>
    <property type="project" value="UniProtKB-KW"/>
</dbReference>
<feature type="disulfide bond" evidence="9">
    <location>
        <begin position="178"/>
        <end position="183"/>
    </location>
</feature>
<gene>
    <name evidence="14" type="ORF">DAPPUDRAFT_56831</name>
</gene>
<dbReference type="InterPro" id="IPR001762">
    <property type="entry name" value="Disintegrin_dom"/>
</dbReference>
<dbReference type="SUPFAM" id="SSF57552">
    <property type="entry name" value="Blood coagulation inhibitor (disintegrin)"/>
    <property type="match status" value="1"/>
</dbReference>
<evidence type="ECO:0000256" key="8">
    <source>
        <dbReference type="PROSITE-ProRule" id="PRU00076"/>
    </source>
</evidence>
<dbReference type="PROSITE" id="PS50214">
    <property type="entry name" value="DISINTEGRIN_2"/>
    <property type="match status" value="1"/>
</dbReference>
<keyword evidence="3 10" id="KW-1133">Transmembrane helix</keyword>
<keyword evidence="4" id="KW-0482">Metalloprotease</keyword>
<dbReference type="Pfam" id="PF01421">
    <property type="entry name" value="Reprolysin"/>
    <property type="match status" value="1"/>
</dbReference>
<dbReference type="GO" id="GO:0016020">
    <property type="term" value="C:membrane"/>
    <property type="evidence" value="ECO:0007669"/>
    <property type="project" value="UniProtKB-SubCell"/>
</dbReference>
<dbReference type="InterPro" id="IPR001590">
    <property type="entry name" value="Peptidase_M12B"/>
</dbReference>
<dbReference type="InterPro" id="IPR000742">
    <property type="entry name" value="EGF"/>
</dbReference>
<evidence type="ECO:0000256" key="7">
    <source>
        <dbReference type="PROSITE-ProRule" id="PRU00068"/>
    </source>
</evidence>
<dbReference type="PROSITE" id="PS50026">
    <property type="entry name" value="EGF_3"/>
    <property type="match status" value="1"/>
</dbReference>
<feature type="disulfide bond" evidence="9">
    <location>
        <begin position="176"/>
        <end position="200"/>
    </location>
</feature>
<evidence type="ECO:0000313" key="15">
    <source>
        <dbReference type="Proteomes" id="UP000000305"/>
    </source>
</evidence>
<dbReference type="OMA" id="ERILYFC"/>
<dbReference type="HOGENOM" id="CLU_012714_6_1_1"/>
<dbReference type="PANTHER" id="PTHR11905:SF159">
    <property type="entry name" value="ADAM METALLOPROTEASE"/>
    <property type="match status" value="1"/>
</dbReference>
<feature type="disulfide bond" evidence="8">
    <location>
        <begin position="484"/>
        <end position="493"/>
    </location>
</feature>
<feature type="transmembrane region" description="Helical" evidence="10">
    <location>
        <begin position="54"/>
        <end position="77"/>
    </location>
</feature>
<keyword evidence="2 10" id="KW-0812">Transmembrane</keyword>
<dbReference type="Proteomes" id="UP000000305">
    <property type="component" value="Unassembled WGS sequence"/>
</dbReference>
<evidence type="ECO:0000256" key="9">
    <source>
        <dbReference type="PROSITE-ProRule" id="PRU00276"/>
    </source>
</evidence>
<dbReference type="Gene3D" id="4.10.70.10">
    <property type="entry name" value="Disintegrin domain"/>
    <property type="match status" value="1"/>
</dbReference>
<keyword evidence="5 10" id="KW-0472">Membrane</keyword>
<reference evidence="14 15" key="1">
    <citation type="journal article" date="2011" name="Science">
        <title>The ecoresponsive genome of Daphnia pulex.</title>
        <authorList>
            <person name="Colbourne J.K."/>
            <person name="Pfrender M.E."/>
            <person name="Gilbert D."/>
            <person name="Thomas W.K."/>
            <person name="Tucker A."/>
            <person name="Oakley T.H."/>
            <person name="Tokishita S."/>
            <person name="Aerts A."/>
            <person name="Arnold G.J."/>
            <person name="Basu M.K."/>
            <person name="Bauer D.J."/>
            <person name="Caceres C.E."/>
            <person name="Carmel L."/>
            <person name="Casola C."/>
            <person name="Choi J.H."/>
            <person name="Detter J.C."/>
            <person name="Dong Q."/>
            <person name="Dusheyko S."/>
            <person name="Eads B.D."/>
            <person name="Frohlich T."/>
            <person name="Geiler-Samerotte K.A."/>
            <person name="Gerlach D."/>
            <person name="Hatcher P."/>
            <person name="Jogdeo S."/>
            <person name="Krijgsveld J."/>
            <person name="Kriventseva E.V."/>
            <person name="Kultz D."/>
            <person name="Laforsch C."/>
            <person name="Lindquist E."/>
            <person name="Lopez J."/>
            <person name="Manak J.R."/>
            <person name="Muller J."/>
            <person name="Pangilinan J."/>
            <person name="Patwardhan R.P."/>
            <person name="Pitluck S."/>
            <person name="Pritham E.J."/>
            <person name="Rechtsteiner A."/>
            <person name="Rho M."/>
            <person name="Rogozin I.B."/>
            <person name="Sakarya O."/>
            <person name="Salamov A."/>
            <person name="Schaack S."/>
            <person name="Shapiro H."/>
            <person name="Shiga Y."/>
            <person name="Skalitzky C."/>
            <person name="Smith Z."/>
            <person name="Souvorov A."/>
            <person name="Sung W."/>
            <person name="Tang Z."/>
            <person name="Tsuchiya D."/>
            <person name="Tu H."/>
            <person name="Vos H."/>
            <person name="Wang M."/>
            <person name="Wolf Y.I."/>
            <person name="Yamagata H."/>
            <person name="Yamada T."/>
            <person name="Ye Y."/>
            <person name="Shaw J.R."/>
            <person name="Andrews J."/>
            <person name="Crease T.J."/>
            <person name="Tang H."/>
            <person name="Lucas S.M."/>
            <person name="Robertson H.M."/>
            <person name="Bork P."/>
            <person name="Koonin E.V."/>
            <person name="Zdobnov E.M."/>
            <person name="Grigoriev I.V."/>
            <person name="Lynch M."/>
            <person name="Boore J.L."/>
        </authorList>
    </citation>
    <scope>NUCLEOTIDE SEQUENCE [LARGE SCALE GENOMIC DNA]</scope>
</reference>
<accession>E9H0Q2</accession>
<dbReference type="InParanoid" id="E9H0Q2"/>
<feature type="binding site" evidence="9">
    <location>
        <position position="170"/>
    </location>
    <ligand>
        <name>Zn(2+)</name>
        <dbReference type="ChEBI" id="CHEBI:29105"/>
        <note>catalytic</note>
    </ligand>
</feature>
<keyword evidence="6 8" id="KW-1015">Disulfide bond</keyword>
<dbReference type="SUPFAM" id="SSF55486">
    <property type="entry name" value="Metalloproteases ('zincins'), catalytic domain"/>
    <property type="match status" value="1"/>
</dbReference>
<evidence type="ECO:0000256" key="6">
    <source>
        <dbReference type="ARBA" id="ARBA00023157"/>
    </source>
</evidence>
<evidence type="ECO:0000256" key="10">
    <source>
        <dbReference type="SAM" id="Phobius"/>
    </source>
</evidence>
<dbReference type="Pfam" id="PF00200">
    <property type="entry name" value="Disintegrin"/>
    <property type="match status" value="1"/>
</dbReference>
<feature type="binding site" evidence="9">
    <location>
        <position position="164"/>
    </location>
    <ligand>
        <name>Zn(2+)</name>
        <dbReference type="ChEBI" id="CHEBI:29105"/>
        <note>catalytic</note>
    </ligand>
</feature>
<dbReference type="Gene3D" id="3.40.390.10">
    <property type="entry name" value="Collagenase (Catalytic Domain)"/>
    <property type="match status" value="1"/>
</dbReference>
<dbReference type="GO" id="GO:0004222">
    <property type="term" value="F:metalloendopeptidase activity"/>
    <property type="evidence" value="ECO:0000318"/>
    <property type="project" value="GO_Central"/>
</dbReference>
<dbReference type="KEGG" id="dpx:DAPPUDRAFT_56831"/>
<feature type="domain" description="EGF-like" evidence="11">
    <location>
        <begin position="462"/>
        <end position="494"/>
    </location>
</feature>
<evidence type="ECO:0000259" key="13">
    <source>
        <dbReference type="PROSITE" id="PS50215"/>
    </source>
</evidence>
<evidence type="ECO:0000259" key="11">
    <source>
        <dbReference type="PROSITE" id="PS50026"/>
    </source>
</evidence>
<organism evidence="14 15">
    <name type="scientific">Daphnia pulex</name>
    <name type="common">Water flea</name>
    <dbReference type="NCBI Taxonomy" id="6669"/>
    <lineage>
        <taxon>Eukaryota</taxon>
        <taxon>Metazoa</taxon>
        <taxon>Ecdysozoa</taxon>
        <taxon>Arthropoda</taxon>
        <taxon>Crustacea</taxon>
        <taxon>Branchiopoda</taxon>
        <taxon>Diplostraca</taxon>
        <taxon>Cladocera</taxon>
        <taxon>Anomopoda</taxon>
        <taxon>Daphniidae</taxon>
        <taxon>Daphnia</taxon>
    </lineage>
</organism>
<dbReference type="PANTHER" id="PTHR11905">
    <property type="entry name" value="ADAM A DISINTEGRIN AND METALLOPROTEASE DOMAIN"/>
    <property type="match status" value="1"/>
</dbReference>
<dbReference type="FunFam" id="3.40.390.10:FF:000002">
    <property type="entry name" value="Disintegrin and metalloproteinase domain-containing protein 22"/>
    <property type="match status" value="1"/>
</dbReference>
<dbReference type="InterPro" id="IPR024079">
    <property type="entry name" value="MetalloPept_cat_dom_sf"/>
</dbReference>
<dbReference type="OrthoDB" id="5951731at2759"/>
<dbReference type="CDD" id="cd04269">
    <property type="entry name" value="ZnMc_adamalysin_II_like"/>
    <property type="match status" value="1"/>
</dbReference>
<dbReference type="STRING" id="6669.E9H0Q2"/>
<dbReference type="InterPro" id="IPR034027">
    <property type="entry name" value="Reprolysin_adamalysin"/>
</dbReference>
<evidence type="ECO:0000256" key="3">
    <source>
        <dbReference type="ARBA" id="ARBA00022989"/>
    </source>
</evidence>
<keyword evidence="4" id="KW-0645">Protease</keyword>
<dbReference type="EMBL" id="GL732581">
    <property type="protein sequence ID" value="EFX74710.1"/>
    <property type="molecule type" value="Genomic_DNA"/>
</dbReference>
<dbReference type="PROSITE" id="PS01186">
    <property type="entry name" value="EGF_2"/>
    <property type="match status" value="1"/>
</dbReference>
<evidence type="ECO:0000256" key="4">
    <source>
        <dbReference type="ARBA" id="ARBA00023049"/>
    </source>
</evidence>